<dbReference type="GO" id="GO:0020037">
    <property type="term" value="F:heme binding"/>
    <property type="evidence" value="ECO:0007669"/>
    <property type="project" value="InterPro"/>
</dbReference>
<dbReference type="Pfam" id="PF00067">
    <property type="entry name" value="p450"/>
    <property type="match status" value="1"/>
</dbReference>
<keyword evidence="3 6" id="KW-0479">Metal-binding</keyword>
<name>A0AAD7GZ58_MYCRO</name>
<evidence type="ECO:0000256" key="2">
    <source>
        <dbReference type="ARBA" id="ARBA00010617"/>
    </source>
</evidence>
<dbReference type="Proteomes" id="UP001221757">
    <property type="component" value="Unassembled WGS sequence"/>
</dbReference>
<proteinExistence type="inferred from homology"/>
<dbReference type="InterPro" id="IPR017972">
    <property type="entry name" value="Cyt_P450_CS"/>
</dbReference>
<evidence type="ECO:0000256" key="4">
    <source>
        <dbReference type="ARBA" id="ARBA00023002"/>
    </source>
</evidence>
<comment type="cofactor">
    <cofactor evidence="1 6">
        <name>heme</name>
        <dbReference type="ChEBI" id="CHEBI:30413"/>
    </cofactor>
</comment>
<dbReference type="PROSITE" id="PS00086">
    <property type="entry name" value="CYTOCHROME_P450"/>
    <property type="match status" value="1"/>
</dbReference>
<dbReference type="GO" id="GO:0016705">
    <property type="term" value="F:oxidoreductase activity, acting on paired donors, with incorporation or reduction of molecular oxygen"/>
    <property type="evidence" value="ECO:0007669"/>
    <property type="project" value="InterPro"/>
</dbReference>
<dbReference type="AlphaFoldDB" id="A0AAD7GZ58"/>
<comment type="similarity">
    <text evidence="2 7">Belongs to the cytochrome P450 family.</text>
</comment>
<evidence type="ECO:0000256" key="5">
    <source>
        <dbReference type="ARBA" id="ARBA00023004"/>
    </source>
</evidence>
<organism evidence="8 9">
    <name type="scientific">Mycena rosella</name>
    <name type="common">Pink bonnet</name>
    <name type="synonym">Agaricus rosellus</name>
    <dbReference type="NCBI Taxonomy" id="1033263"/>
    <lineage>
        <taxon>Eukaryota</taxon>
        <taxon>Fungi</taxon>
        <taxon>Dikarya</taxon>
        <taxon>Basidiomycota</taxon>
        <taxon>Agaricomycotina</taxon>
        <taxon>Agaricomycetes</taxon>
        <taxon>Agaricomycetidae</taxon>
        <taxon>Agaricales</taxon>
        <taxon>Marasmiineae</taxon>
        <taxon>Mycenaceae</taxon>
        <taxon>Mycena</taxon>
    </lineage>
</organism>
<evidence type="ECO:0000256" key="1">
    <source>
        <dbReference type="ARBA" id="ARBA00001971"/>
    </source>
</evidence>
<keyword evidence="4 7" id="KW-0560">Oxidoreductase</keyword>
<keyword evidence="9" id="KW-1185">Reference proteome</keyword>
<comment type="caution">
    <text evidence="8">The sequence shown here is derived from an EMBL/GenBank/DDBJ whole genome shotgun (WGS) entry which is preliminary data.</text>
</comment>
<feature type="binding site" description="axial binding residue" evidence="6">
    <location>
        <position position="410"/>
    </location>
    <ligand>
        <name>heme</name>
        <dbReference type="ChEBI" id="CHEBI:30413"/>
    </ligand>
    <ligandPart>
        <name>Fe</name>
        <dbReference type="ChEBI" id="CHEBI:18248"/>
    </ligandPart>
</feature>
<dbReference type="EMBL" id="JARKIE010000004">
    <property type="protein sequence ID" value="KAJ7708351.1"/>
    <property type="molecule type" value="Genomic_DNA"/>
</dbReference>
<evidence type="ECO:0000256" key="6">
    <source>
        <dbReference type="PIRSR" id="PIRSR602403-1"/>
    </source>
</evidence>
<gene>
    <name evidence="8" type="ORF">B0H17DRAFT_1156074</name>
</gene>
<dbReference type="CDD" id="cd11041">
    <property type="entry name" value="CYP503A1-like"/>
    <property type="match status" value="1"/>
</dbReference>
<evidence type="ECO:0000313" key="9">
    <source>
        <dbReference type="Proteomes" id="UP001221757"/>
    </source>
</evidence>
<accession>A0AAD7GZ58</accession>
<sequence>MGPSGPISSYRGALKYIRNAPKIIQEGYNKHKSIFRVPYLDRWVVVLSAPKLIEDLRTAHDEDLSAAHGFGATLAVDYTLGAGFVTNPYHVRVIQSSLTRNIASRFADMKDEISTAFRDEIPLADDQSWIAVPALKTILRIVSRTSNRLFVGIELCRDPDYRDLVIEYAEDVIKRAKIINLFPNVLKPLVGPLVSPLPRGMARAKKHLVSMIEERLRQENGFGPNAGARSNDLISWLLEHATGDERTVEKLIQRILMINFVAIHTTSNSFTQALYHLALSPEYVAPLREEVEAAVREEGWTKAAMGKCSKLDSFLRESQRFNGVSAINMNRMVMNPAGFTFSDGTHLPSGSYVAAATYATHHDEAHYENAEVFDGFRFARMRDAEGDPGKFQMVTPGTTYISFGLGRHACPGRFFAVTELKVMMAHILENYDVKLEQDGVRPPSEWFGTTCGANRTAKVLFRKRALKGNPADAAA</sequence>
<keyword evidence="6 7" id="KW-0349">Heme</keyword>
<reference evidence="8" key="1">
    <citation type="submission" date="2023-03" db="EMBL/GenBank/DDBJ databases">
        <title>Massive genome expansion in bonnet fungi (Mycena s.s.) driven by repeated elements and novel gene families across ecological guilds.</title>
        <authorList>
            <consortium name="Lawrence Berkeley National Laboratory"/>
            <person name="Harder C.B."/>
            <person name="Miyauchi S."/>
            <person name="Viragh M."/>
            <person name="Kuo A."/>
            <person name="Thoen E."/>
            <person name="Andreopoulos B."/>
            <person name="Lu D."/>
            <person name="Skrede I."/>
            <person name="Drula E."/>
            <person name="Henrissat B."/>
            <person name="Morin E."/>
            <person name="Kohler A."/>
            <person name="Barry K."/>
            <person name="LaButti K."/>
            <person name="Morin E."/>
            <person name="Salamov A."/>
            <person name="Lipzen A."/>
            <person name="Mereny Z."/>
            <person name="Hegedus B."/>
            <person name="Baldrian P."/>
            <person name="Stursova M."/>
            <person name="Weitz H."/>
            <person name="Taylor A."/>
            <person name="Grigoriev I.V."/>
            <person name="Nagy L.G."/>
            <person name="Martin F."/>
            <person name="Kauserud H."/>
        </authorList>
    </citation>
    <scope>NUCLEOTIDE SEQUENCE</scope>
    <source>
        <strain evidence="8">CBHHK067</strain>
    </source>
</reference>
<evidence type="ECO:0000256" key="7">
    <source>
        <dbReference type="RuleBase" id="RU000461"/>
    </source>
</evidence>
<dbReference type="InterPro" id="IPR001128">
    <property type="entry name" value="Cyt_P450"/>
</dbReference>
<dbReference type="SUPFAM" id="SSF48264">
    <property type="entry name" value="Cytochrome P450"/>
    <property type="match status" value="1"/>
</dbReference>
<keyword evidence="5 6" id="KW-0408">Iron</keyword>
<protein>
    <submittedName>
        <fullName evidence="8">Cytochrome P450</fullName>
    </submittedName>
</protein>
<dbReference type="InterPro" id="IPR002403">
    <property type="entry name" value="Cyt_P450_E_grp-IV"/>
</dbReference>
<dbReference type="PANTHER" id="PTHR46206">
    <property type="entry name" value="CYTOCHROME P450"/>
    <property type="match status" value="1"/>
</dbReference>
<dbReference type="GO" id="GO:0004497">
    <property type="term" value="F:monooxygenase activity"/>
    <property type="evidence" value="ECO:0007669"/>
    <property type="project" value="UniProtKB-KW"/>
</dbReference>
<dbReference type="GO" id="GO:0005506">
    <property type="term" value="F:iron ion binding"/>
    <property type="evidence" value="ECO:0007669"/>
    <property type="project" value="InterPro"/>
</dbReference>
<dbReference type="Gene3D" id="1.10.630.10">
    <property type="entry name" value="Cytochrome P450"/>
    <property type="match status" value="1"/>
</dbReference>
<evidence type="ECO:0000313" key="8">
    <source>
        <dbReference type="EMBL" id="KAJ7708351.1"/>
    </source>
</evidence>
<dbReference type="PRINTS" id="PR00465">
    <property type="entry name" value="EP450IV"/>
</dbReference>
<dbReference type="InterPro" id="IPR036396">
    <property type="entry name" value="Cyt_P450_sf"/>
</dbReference>
<keyword evidence="7" id="KW-0503">Monooxygenase</keyword>
<evidence type="ECO:0000256" key="3">
    <source>
        <dbReference type="ARBA" id="ARBA00022723"/>
    </source>
</evidence>